<feature type="region of interest" description="Disordered" evidence="2">
    <location>
        <begin position="166"/>
        <end position="193"/>
    </location>
</feature>
<evidence type="ECO:0000256" key="2">
    <source>
        <dbReference type="SAM" id="MobiDB-lite"/>
    </source>
</evidence>
<evidence type="ECO:0000256" key="1">
    <source>
        <dbReference type="SAM" id="Coils"/>
    </source>
</evidence>
<feature type="transmembrane region" description="Helical" evidence="3">
    <location>
        <begin position="367"/>
        <end position="386"/>
    </location>
</feature>
<comment type="caution">
    <text evidence="4">The sequence shown here is derived from an EMBL/GenBank/DDBJ whole genome shotgun (WGS) entry which is preliminary data.</text>
</comment>
<dbReference type="RefSeq" id="XP_058343124.1">
    <property type="nucleotide sequence ID" value="XM_058486250.1"/>
</dbReference>
<keyword evidence="3" id="KW-0812">Transmembrane</keyword>
<keyword evidence="3" id="KW-0472">Membrane</keyword>
<sequence length="387" mass="44437">MEFDEVSHFVKHGKIGQASSIDERNIDALGVASPYYYHQQPNSHSPPHFAPFAQPIALKKRPIAAKFVDSVRHRLLKSSTTGTVSSDEDDIMMARHVGRKRLFSRLKKRRSPTPHAIITTGSNCSSGDDDEALVDGYLSLDDVCPSSSTNRRSLWRRRRRQRRRIRRRLLFSSSSRAGQEDEPDIASTPTSTVSDLREINDQMRSFCVPADWANLDQTSPLHSPNIAGTPAFFEKPTSVHALMTDLTDRIHQYQYLCNQEQSRITTNRQVIQDHIAKLEDLDQRVEKLNATISYARSEKLKWMHHMLQETQHRSPMLREARAQHKRLVARIEGYCKNMNYAAHLAELQTKVDAARERQALWFCIQRWLPPTVIVLASLLLTLLISYF</sequence>
<evidence type="ECO:0000313" key="4">
    <source>
        <dbReference type="EMBL" id="KAJ8658211.1"/>
    </source>
</evidence>
<evidence type="ECO:0000313" key="5">
    <source>
        <dbReference type="Proteomes" id="UP001234581"/>
    </source>
</evidence>
<dbReference type="Proteomes" id="UP001234581">
    <property type="component" value="Unassembled WGS sequence"/>
</dbReference>
<keyword evidence="1" id="KW-0175">Coiled coil</keyword>
<accession>A0AAD7V5X6</accession>
<organism evidence="4 5">
    <name type="scientific">Lichtheimia ornata</name>
    <dbReference type="NCBI Taxonomy" id="688661"/>
    <lineage>
        <taxon>Eukaryota</taxon>
        <taxon>Fungi</taxon>
        <taxon>Fungi incertae sedis</taxon>
        <taxon>Mucoromycota</taxon>
        <taxon>Mucoromycotina</taxon>
        <taxon>Mucoromycetes</taxon>
        <taxon>Mucorales</taxon>
        <taxon>Lichtheimiaceae</taxon>
        <taxon>Lichtheimia</taxon>
    </lineage>
</organism>
<evidence type="ECO:0000256" key="3">
    <source>
        <dbReference type="SAM" id="Phobius"/>
    </source>
</evidence>
<dbReference type="EMBL" id="JARTCD010000026">
    <property type="protein sequence ID" value="KAJ8658211.1"/>
    <property type="molecule type" value="Genomic_DNA"/>
</dbReference>
<proteinExistence type="predicted"/>
<gene>
    <name evidence="4" type="ORF">O0I10_006219</name>
</gene>
<keyword evidence="5" id="KW-1185">Reference proteome</keyword>
<dbReference type="AlphaFoldDB" id="A0AAD7V5X6"/>
<reference evidence="4 5" key="1">
    <citation type="submission" date="2023-03" db="EMBL/GenBank/DDBJ databases">
        <title>Genome sequence of Lichtheimia ornata CBS 291.66.</title>
        <authorList>
            <person name="Mohabir J.T."/>
            <person name="Shea T.P."/>
            <person name="Kurbessoian T."/>
            <person name="Berby B."/>
            <person name="Fontaine J."/>
            <person name="Livny J."/>
            <person name="Gnirke A."/>
            <person name="Stajich J.E."/>
            <person name="Cuomo C.A."/>
        </authorList>
    </citation>
    <scope>NUCLEOTIDE SEQUENCE [LARGE SCALE GENOMIC DNA]</scope>
    <source>
        <strain evidence="4">CBS 291.66</strain>
    </source>
</reference>
<protein>
    <submittedName>
        <fullName evidence="4">Uncharacterized protein</fullName>
    </submittedName>
</protein>
<keyword evidence="3" id="KW-1133">Transmembrane helix</keyword>
<dbReference type="GeneID" id="83213630"/>
<name>A0AAD7V5X6_9FUNG</name>
<feature type="coiled-coil region" evidence="1">
    <location>
        <begin position="271"/>
        <end position="298"/>
    </location>
</feature>